<gene>
    <name evidence="1" type="ORF">OXX778_LOCUS6678</name>
</gene>
<dbReference type="OrthoDB" id="1751327at2759"/>
<evidence type="ECO:0000313" key="2">
    <source>
        <dbReference type="Proteomes" id="UP000663879"/>
    </source>
</evidence>
<keyword evidence="2" id="KW-1185">Reference proteome</keyword>
<dbReference type="Gene3D" id="2.40.70.10">
    <property type="entry name" value="Acid Proteases"/>
    <property type="match status" value="1"/>
</dbReference>
<evidence type="ECO:0000313" key="1">
    <source>
        <dbReference type="EMBL" id="CAF0805187.1"/>
    </source>
</evidence>
<comment type="caution">
    <text evidence="1">The sequence shown here is derived from an EMBL/GenBank/DDBJ whole genome shotgun (WGS) entry which is preliminary data.</text>
</comment>
<dbReference type="AlphaFoldDB" id="A0A813SVC4"/>
<protein>
    <submittedName>
        <fullName evidence="1">Uncharacterized protein</fullName>
    </submittedName>
</protein>
<accession>A0A813SVC4</accession>
<dbReference type="Proteomes" id="UP000663879">
    <property type="component" value="Unassembled WGS sequence"/>
</dbReference>
<dbReference type="EMBL" id="CAJNOC010000805">
    <property type="protein sequence ID" value="CAF0805187.1"/>
    <property type="molecule type" value="Genomic_DNA"/>
</dbReference>
<dbReference type="InterPro" id="IPR021109">
    <property type="entry name" value="Peptidase_aspartic_dom_sf"/>
</dbReference>
<reference evidence="1" key="1">
    <citation type="submission" date="2021-02" db="EMBL/GenBank/DDBJ databases">
        <authorList>
            <person name="Nowell W R."/>
        </authorList>
    </citation>
    <scope>NUCLEOTIDE SEQUENCE</scope>
    <source>
        <strain evidence="1">Ploen Becks lab</strain>
    </source>
</reference>
<sequence>MVEDRGEPENLRTITTRNIENVYSCSLVADNTIYDAIGESDKLRICISNSIIYQKYSIMDLDDYDVVIGLDWFLKSGATLTPVEKSLKFPNDTEYYEEHCNKYDHEELNLT</sequence>
<proteinExistence type="predicted"/>
<organism evidence="1 2">
    <name type="scientific">Brachionus calyciflorus</name>
    <dbReference type="NCBI Taxonomy" id="104777"/>
    <lineage>
        <taxon>Eukaryota</taxon>
        <taxon>Metazoa</taxon>
        <taxon>Spiralia</taxon>
        <taxon>Gnathifera</taxon>
        <taxon>Rotifera</taxon>
        <taxon>Eurotatoria</taxon>
        <taxon>Monogononta</taxon>
        <taxon>Pseudotrocha</taxon>
        <taxon>Ploima</taxon>
        <taxon>Brachionidae</taxon>
        <taxon>Brachionus</taxon>
    </lineage>
</organism>
<name>A0A813SVC4_9BILA</name>